<dbReference type="OrthoDB" id="9816400at2"/>
<dbReference type="InterPro" id="IPR056823">
    <property type="entry name" value="TEN-like_YD-shell"/>
</dbReference>
<proteinExistence type="predicted"/>
<reference evidence="3 4" key="2">
    <citation type="submission" date="2018-03" db="EMBL/GenBank/DDBJ databases">
        <authorList>
            <person name="Keele B.F."/>
        </authorList>
    </citation>
    <scope>NUCLEOTIDE SEQUENCE [LARGE SCALE GENOMIC DNA]</scope>
    <source>
        <strain evidence="3 4">D13</strain>
    </source>
</reference>
<dbReference type="Pfam" id="PF25023">
    <property type="entry name" value="TEN_YD-shell"/>
    <property type="match status" value="1"/>
</dbReference>
<dbReference type="Proteomes" id="UP000241074">
    <property type="component" value="Chromosome"/>
</dbReference>
<gene>
    <name evidence="3" type="ORF">C7S18_17250</name>
</gene>
<dbReference type="NCBIfam" id="TIGR03696">
    <property type="entry name" value="Rhs_assc_core"/>
    <property type="match status" value="1"/>
</dbReference>
<dbReference type="PANTHER" id="PTHR32305:SF15">
    <property type="entry name" value="PROTEIN RHSA-RELATED"/>
    <property type="match status" value="1"/>
</dbReference>
<dbReference type="Gene3D" id="2.180.10.10">
    <property type="entry name" value="RHS repeat-associated core"/>
    <property type="match status" value="1"/>
</dbReference>
<keyword evidence="4" id="KW-1185">Reference proteome</keyword>
<reference evidence="3 4" key="1">
    <citation type="submission" date="2018-03" db="EMBL/GenBank/DDBJ databases">
        <title>Ahniella affigens gen. nov., sp. nov., a gammaproteobacterium isolated from sandy soil near a stream.</title>
        <authorList>
            <person name="Ko Y."/>
            <person name="Kim J.-H."/>
        </authorList>
    </citation>
    <scope>NUCLEOTIDE SEQUENCE [LARGE SCALE GENOMIC DNA]</scope>
    <source>
        <strain evidence="3 4">D13</strain>
    </source>
</reference>
<dbReference type="InterPro" id="IPR022385">
    <property type="entry name" value="Rhs_assc_core"/>
</dbReference>
<dbReference type="EMBL" id="CP027860">
    <property type="protein sequence ID" value="AVP98819.1"/>
    <property type="molecule type" value="Genomic_DNA"/>
</dbReference>
<protein>
    <recommendedName>
        <fullName evidence="2">Teneurin-like YD-shell domain-containing protein</fullName>
    </recommendedName>
</protein>
<dbReference type="KEGG" id="xba:C7S18_17250"/>
<dbReference type="InterPro" id="IPR050708">
    <property type="entry name" value="T6SS_VgrG/RHS"/>
</dbReference>
<evidence type="ECO:0000313" key="4">
    <source>
        <dbReference type="Proteomes" id="UP000241074"/>
    </source>
</evidence>
<accession>A0A2P1PVF0</accession>
<dbReference type="AlphaFoldDB" id="A0A2P1PVF0"/>
<evidence type="ECO:0000259" key="2">
    <source>
        <dbReference type="Pfam" id="PF25023"/>
    </source>
</evidence>
<evidence type="ECO:0000313" key="3">
    <source>
        <dbReference type="EMBL" id="AVP98819.1"/>
    </source>
</evidence>
<name>A0A2P1PVF0_9GAMM</name>
<dbReference type="PANTHER" id="PTHR32305">
    <property type="match status" value="1"/>
</dbReference>
<sequence length="263" mass="28952">MLRVRPTRGTISDAIKNLCADVSGLAVKGPPKSAILGKLMSSNSQSASLGDDMQIAHKHIRKAQFRHLGRRLQWQLVRKPDERRERSPTLRSLSSLIGSTCYIGNVERITLPSGVVETKRYLGDVAIITTRSNAPGVTEQRFTFGDHLGSVETITDQNGSVVEHVNFDPHGTRRDTSDWQGPGIAASTTTRGFTGHEHIDGVGLIHMNARIFDPELGRFLQADIVVEAPSNLQSWNRYTYVFNNPLSLTDPTGRVSDKPPTSD</sequence>
<organism evidence="3 4">
    <name type="scientific">Ahniella affigens</name>
    <dbReference type="NCBI Taxonomy" id="2021234"/>
    <lineage>
        <taxon>Bacteria</taxon>
        <taxon>Pseudomonadati</taxon>
        <taxon>Pseudomonadota</taxon>
        <taxon>Gammaproteobacteria</taxon>
        <taxon>Lysobacterales</taxon>
        <taxon>Rhodanobacteraceae</taxon>
        <taxon>Ahniella</taxon>
    </lineage>
</organism>
<evidence type="ECO:0000256" key="1">
    <source>
        <dbReference type="ARBA" id="ARBA00022737"/>
    </source>
</evidence>
<keyword evidence="1" id="KW-0677">Repeat</keyword>
<feature type="domain" description="Teneurin-like YD-shell" evidence="2">
    <location>
        <begin position="144"/>
        <end position="245"/>
    </location>
</feature>